<feature type="transmembrane region" description="Helical" evidence="7">
    <location>
        <begin position="149"/>
        <end position="169"/>
    </location>
</feature>
<evidence type="ECO:0000256" key="6">
    <source>
        <dbReference type="ARBA" id="ARBA00023136"/>
    </source>
</evidence>
<dbReference type="Gene3D" id="1.20.1250.20">
    <property type="entry name" value="MFS general substrate transporter like domains"/>
    <property type="match status" value="2"/>
</dbReference>
<dbReference type="FunFam" id="1.20.1250.20:FF:000003">
    <property type="entry name" value="Solute carrier family 17 member 3"/>
    <property type="match status" value="1"/>
</dbReference>
<dbReference type="InterPro" id="IPR011701">
    <property type="entry name" value="MFS"/>
</dbReference>
<keyword evidence="2" id="KW-0813">Transport</keyword>
<dbReference type="Pfam" id="PF07690">
    <property type="entry name" value="MFS_1"/>
    <property type="match status" value="1"/>
</dbReference>
<feature type="transmembrane region" description="Helical" evidence="7">
    <location>
        <begin position="116"/>
        <end position="137"/>
    </location>
</feature>
<keyword evidence="4" id="KW-0769">Symport</keyword>
<feature type="transmembrane region" description="Helical" evidence="7">
    <location>
        <begin position="15"/>
        <end position="34"/>
    </location>
</feature>
<evidence type="ECO:0000256" key="3">
    <source>
        <dbReference type="ARBA" id="ARBA00022692"/>
    </source>
</evidence>
<accession>A0A9W2YNZ2</accession>
<evidence type="ECO:0000256" key="1">
    <source>
        <dbReference type="ARBA" id="ARBA00004141"/>
    </source>
</evidence>
<feature type="transmembrane region" description="Helical" evidence="7">
    <location>
        <begin position="444"/>
        <end position="462"/>
    </location>
</feature>
<comment type="subcellular location">
    <subcellularLocation>
        <location evidence="1">Membrane</location>
        <topology evidence="1">Multi-pass membrane protein</topology>
    </subcellularLocation>
</comment>
<protein>
    <submittedName>
        <fullName evidence="10">Sialin-like isoform X1</fullName>
    </submittedName>
</protein>
<dbReference type="OMA" id="TIALAYH"/>
<feature type="transmembrane region" description="Helical" evidence="7">
    <location>
        <begin position="212"/>
        <end position="230"/>
    </location>
</feature>
<proteinExistence type="predicted"/>
<dbReference type="GO" id="GO:0006820">
    <property type="term" value="P:monoatomic anion transport"/>
    <property type="evidence" value="ECO:0007669"/>
    <property type="project" value="TreeGrafter"/>
</dbReference>
<feature type="transmembrane region" description="Helical" evidence="7">
    <location>
        <begin position="409"/>
        <end position="432"/>
    </location>
</feature>
<feature type="transmembrane region" description="Helical" evidence="7">
    <location>
        <begin position="181"/>
        <end position="200"/>
    </location>
</feature>
<dbReference type="GO" id="GO:0015293">
    <property type="term" value="F:symporter activity"/>
    <property type="evidence" value="ECO:0007669"/>
    <property type="project" value="UniProtKB-KW"/>
</dbReference>
<evidence type="ECO:0000313" key="10">
    <source>
        <dbReference type="RefSeq" id="XP_055864370.1"/>
    </source>
</evidence>
<dbReference type="SUPFAM" id="SSF103473">
    <property type="entry name" value="MFS general substrate transporter"/>
    <property type="match status" value="1"/>
</dbReference>
<dbReference type="GeneID" id="106052737"/>
<evidence type="ECO:0000256" key="5">
    <source>
        <dbReference type="ARBA" id="ARBA00022989"/>
    </source>
</evidence>
<evidence type="ECO:0000256" key="2">
    <source>
        <dbReference type="ARBA" id="ARBA00022448"/>
    </source>
</evidence>
<dbReference type="FunFam" id="1.20.1250.20:FF:000423">
    <property type="entry name" value="Putative inorganic phosphate cotransporter-like Protein"/>
    <property type="match status" value="1"/>
</dbReference>
<dbReference type="Proteomes" id="UP001165740">
    <property type="component" value="Chromosome 13"/>
</dbReference>
<keyword evidence="3 7" id="KW-0812">Transmembrane</keyword>
<dbReference type="InterPro" id="IPR020846">
    <property type="entry name" value="MFS_dom"/>
</dbReference>
<dbReference type="CDD" id="cd17318">
    <property type="entry name" value="MFS_SLC17"/>
    <property type="match status" value="1"/>
</dbReference>
<gene>
    <name evidence="10" type="primary">LOC106052737</name>
</gene>
<dbReference type="InterPro" id="IPR036259">
    <property type="entry name" value="MFS_trans_sf"/>
</dbReference>
<feature type="transmembrane region" description="Helical" evidence="7">
    <location>
        <begin position="91"/>
        <end position="110"/>
    </location>
</feature>
<organism evidence="9 10">
    <name type="scientific">Biomphalaria glabrata</name>
    <name type="common">Bloodfluke planorb</name>
    <name type="synonym">Freshwater snail</name>
    <dbReference type="NCBI Taxonomy" id="6526"/>
    <lineage>
        <taxon>Eukaryota</taxon>
        <taxon>Metazoa</taxon>
        <taxon>Spiralia</taxon>
        <taxon>Lophotrochozoa</taxon>
        <taxon>Mollusca</taxon>
        <taxon>Gastropoda</taxon>
        <taxon>Heterobranchia</taxon>
        <taxon>Euthyneura</taxon>
        <taxon>Panpulmonata</taxon>
        <taxon>Hygrophila</taxon>
        <taxon>Lymnaeoidea</taxon>
        <taxon>Planorbidae</taxon>
        <taxon>Biomphalaria</taxon>
    </lineage>
</organism>
<dbReference type="RefSeq" id="XP_055864370.1">
    <property type="nucleotide sequence ID" value="XM_056008395.1"/>
</dbReference>
<feature type="transmembrane region" description="Helical" evidence="7">
    <location>
        <begin position="275"/>
        <end position="300"/>
    </location>
</feature>
<feature type="transmembrane region" description="Helical" evidence="7">
    <location>
        <begin position="312"/>
        <end position="331"/>
    </location>
</feature>
<dbReference type="PANTHER" id="PTHR11662:SF399">
    <property type="entry name" value="FI19708P1-RELATED"/>
    <property type="match status" value="1"/>
</dbReference>
<dbReference type="AlphaFoldDB" id="A0A9W2YNZ2"/>
<keyword evidence="6 7" id="KW-0472">Membrane</keyword>
<dbReference type="InterPro" id="IPR050382">
    <property type="entry name" value="MFS_Na/Anion_cotransporter"/>
</dbReference>
<keyword evidence="5 7" id="KW-1133">Transmembrane helix</keyword>
<dbReference type="PROSITE" id="PS50850">
    <property type="entry name" value="MFS"/>
    <property type="match status" value="1"/>
</dbReference>
<dbReference type="GO" id="GO:0016020">
    <property type="term" value="C:membrane"/>
    <property type="evidence" value="ECO:0007669"/>
    <property type="project" value="UniProtKB-SubCell"/>
</dbReference>
<reference evidence="10" key="1">
    <citation type="submission" date="2025-08" db="UniProtKB">
        <authorList>
            <consortium name="RefSeq"/>
        </authorList>
    </citation>
    <scope>IDENTIFICATION</scope>
</reference>
<sequence length="516" mass="56895">MGEIIQAPLFFSQRLYLACLAFLGVLMVTVNRVNMSVAILCMVRIDTTNSSLDTRMQNSTSSCRGDVISASTSQISSRPEFDWDKQARSQILSMYFYGYICTQLLGGWLASRYGGIKVWGVSMLICGVSAVLTPLCARTHIYLVYAARVVIGMSTGVTFPSIQAILGHWAPEYEKSKLSALIYTGLPFGSIVTFSISGVLCKYGFDNGWGSIFYLSGLFTFIWAVAWFTLTAETPAQLRWISDRERNFIETSIGKSGAIQLGPIPWLSILKSSPFWAIVVAHFFSAYVFYTLVILLPTFLKESLNFDISQNGLLSSVPFLSEFVTSLFVGYLADTFRIKGWMSTTMVRKTFQVFAFVAPAISMACVGQVTCEYRHLAVVLICITSACTSFSKAGFLVNSLDLAPRYAGILFGIHNTFATVAGMITPVIAGVLTPNRTTEEWGNVFYVCSAGSVVGAILYWFLGDGELQEWAVPSTSTFKNDILTGHTNVAFKTSETQLNTLEMNMRDKSDIKSLPF</sequence>
<evidence type="ECO:0000256" key="7">
    <source>
        <dbReference type="SAM" id="Phobius"/>
    </source>
</evidence>
<evidence type="ECO:0000256" key="4">
    <source>
        <dbReference type="ARBA" id="ARBA00022847"/>
    </source>
</evidence>
<feature type="transmembrane region" description="Helical" evidence="7">
    <location>
        <begin position="376"/>
        <end position="397"/>
    </location>
</feature>
<dbReference type="PANTHER" id="PTHR11662">
    <property type="entry name" value="SOLUTE CARRIER FAMILY 17"/>
    <property type="match status" value="1"/>
</dbReference>
<dbReference type="OrthoDB" id="2985014at2759"/>
<evidence type="ECO:0000313" key="9">
    <source>
        <dbReference type="Proteomes" id="UP001165740"/>
    </source>
</evidence>
<name>A0A9W2YNZ2_BIOGL</name>
<feature type="domain" description="Major facilitator superfamily (MFS) profile" evidence="8">
    <location>
        <begin position="17"/>
        <end position="467"/>
    </location>
</feature>
<feature type="transmembrane region" description="Helical" evidence="7">
    <location>
        <begin position="351"/>
        <end position="369"/>
    </location>
</feature>
<evidence type="ECO:0000259" key="8">
    <source>
        <dbReference type="PROSITE" id="PS50850"/>
    </source>
</evidence>
<keyword evidence="9" id="KW-1185">Reference proteome</keyword>